<evidence type="ECO:0000256" key="3">
    <source>
        <dbReference type="ARBA" id="ARBA00022989"/>
    </source>
</evidence>
<dbReference type="RefSeq" id="WP_039716852.1">
    <property type="nucleotide sequence ID" value="NZ_JTJC03000002.1"/>
</dbReference>
<dbReference type="EMBL" id="JTJC03000002">
    <property type="protein sequence ID" value="NHC34587.1"/>
    <property type="molecule type" value="Genomic_DNA"/>
</dbReference>
<accession>A0A9X5E5V6</accession>
<feature type="transmembrane region" description="Helical" evidence="5">
    <location>
        <begin position="126"/>
        <end position="148"/>
    </location>
</feature>
<dbReference type="GO" id="GO:0016020">
    <property type="term" value="C:membrane"/>
    <property type="evidence" value="ECO:0007669"/>
    <property type="project" value="UniProtKB-SubCell"/>
</dbReference>
<dbReference type="InterPro" id="IPR007016">
    <property type="entry name" value="O-antigen_ligase-rel_domated"/>
</dbReference>
<evidence type="ECO:0000313" key="7">
    <source>
        <dbReference type="EMBL" id="NHC34587.1"/>
    </source>
</evidence>
<feature type="transmembrane region" description="Helical" evidence="5">
    <location>
        <begin position="221"/>
        <end position="246"/>
    </location>
</feature>
<feature type="domain" description="O-antigen ligase-related" evidence="6">
    <location>
        <begin position="225"/>
        <end position="357"/>
    </location>
</feature>
<gene>
    <name evidence="7" type="ORF">QH73_0007920</name>
</gene>
<proteinExistence type="predicted"/>
<keyword evidence="8" id="KW-1185">Reference proteome</keyword>
<evidence type="ECO:0000313" key="8">
    <source>
        <dbReference type="Proteomes" id="UP000031532"/>
    </source>
</evidence>
<keyword evidence="7" id="KW-0436">Ligase</keyword>
<feature type="transmembrane region" description="Helical" evidence="5">
    <location>
        <begin position="65"/>
        <end position="83"/>
    </location>
</feature>
<dbReference type="Proteomes" id="UP000031532">
    <property type="component" value="Unassembled WGS sequence"/>
</dbReference>
<keyword evidence="2 5" id="KW-0812">Transmembrane</keyword>
<dbReference type="AlphaFoldDB" id="A0A9X5E5V6"/>
<evidence type="ECO:0000256" key="5">
    <source>
        <dbReference type="SAM" id="Phobius"/>
    </source>
</evidence>
<protein>
    <submittedName>
        <fullName evidence="7">O-antigen ligase family protein</fullName>
    </submittedName>
</protein>
<evidence type="ECO:0000256" key="1">
    <source>
        <dbReference type="ARBA" id="ARBA00004141"/>
    </source>
</evidence>
<dbReference type="Pfam" id="PF04932">
    <property type="entry name" value="Wzy_C"/>
    <property type="match status" value="1"/>
</dbReference>
<name>A0A9X5E5V6_9CYAN</name>
<feature type="transmembrane region" description="Helical" evidence="5">
    <location>
        <begin position="382"/>
        <end position="405"/>
    </location>
</feature>
<comment type="caution">
    <text evidence="7">The sequence shown here is derived from an EMBL/GenBank/DDBJ whole genome shotgun (WGS) entry which is preliminary data.</text>
</comment>
<reference evidence="7 8" key="1">
    <citation type="journal article" date="2015" name="Genome Announc.">
        <title>Draft Genome Sequence of the Terrestrial Cyanobacterium Scytonema millei VB511283, Isolated from Eastern India.</title>
        <authorList>
            <person name="Sen D."/>
            <person name="Chandrababunaidu M.M."/>
            <person name="Singh D."/>
            <person name="Sanghi N."/>
            <person name="Ghorai A."/>
            <person name="Mishra G.P."/>
            <person name="Madduluri M."/>
            <person name="Adhikary S.P."/>
            <person name="Tripathy S."/>
        </authorList>
    </citation>
    <scope>NUCLEOTIDE SEQUENCE [LARGE SCALE GENOMIC DNA]</scope>
    <source>
        <strain evidence="7 8">VB511283</strain>
    </source>
</reference>
<keyword evidence="4 5" id="KW-0472">Membrane</keyword>
<evidence type="ECO:0000256" key="2">
    <source>
        <dbReference type="ARBA" id="ARBA00022692"/>
    </source>
</evidence>
<keyword evidence="3 5" id="KW-1133">Transmembrane helix</keyword>
<evidence type="ECO:0000259" key="6">
    <source>
        <dbReference type="Pfam" id="PF04932"/>
    </source>
</evidence>
<sequence>MSVKPQNFEEKLVWYTIILTYPIYFLGAQLVWIPTLGFLLAGCVFKRWWFQTKDTPESEKISIPLSVWIWIVGMLFIELTIFMSHMEFDLGIPKFVFTTVNNWARSWALMALFPLAGCLKIRPQVIYRAACILCLQSLILATICYLMYLLRIPSFSYVSPLVAFRGSASFYTVNLYDVGGDFGEARQFRLRLFANFANNLGIIGNIYFFLSSQEANKKWRWLGTIGGAAMVVGSGSRSTIVCLVAVPIASWLLTNFGWYIQLIVGLFSVVIGMIAPQLIELMQTAWDRAISGIRRSSEVVRKRLAEVTMNRWMEAPIWGHGVVEEKGPKYTEHMPIGTHNHWPDLFYLHGVVGFLAFTFAIVWGFVELTLKARKSAIAKTALNIYLVLLIATAAVDIQLASYLYWQGLILTGIAFKEDVPIFADRQTRTLSFKS</sequence>
<feature type="transmembrane region" description="Helical" evidence="5">
    <location>
        <begin position="258"/>
        <end position="279"/>
    </location>
</feature>
<feature type="transmembrane region" description="Helical" evidence="5">
    <location>
        <begin position="103"/>
        <end position="119"/>
    </location>
</feature>
<dbReference type="OrthoDB" id="484624at2"/>
<feature type="transmembrane region" description="Helical" evidence="5">
    <location>
        <begin position="346"/>
        <end position="370"/>
    </location>
</feature>
<comment type="subcellular location">
    <subcellularLocation>
        <location evidence="1">Membrane</location>
        <topology evidence="1">Multi-pass membrane protein</topology>
    </subcellularLocation>
</comment>
<feature type="transmembrane region" description="Helical" evidence="5">
    <location>
        <begin position="188"/>
        <end position="209"/>
    </location>
</feature>
<feature type="transmembrane region" description="Helical" evidence="5">
    <location>
        <begin position="12"/>
        <end position="45"/>
    </location>
</feature>
<organism evidence="7 8">
    <name type="scientific">Scytonema millei VB511283</name>
    <dbReference type="NCBI Taxonomy" id="1245923"/>
    <lineage>
        <taxon>Bacteria</taxon>
        <taxon>Bacillati</taxon>
        <taxon>Cyanobacteriota</taxon>
        <taxon>Cyanophyceae</taxon>
        <taxon>Nostocales</taxon>
        <taxon>Scytonemataceae</taxon>
        <taxon>Scytonema</taxon>
    </lineage>
</organism>
<evidence type="ECO:0000256" key="4">
    <source>
        <dbReference type="ARBA" id="ARBA00023136"/>
    </source>
</evidence>
<dbReference type="GO" id="GO:0016874">
    <property type="term" value="F:ligase activity"/>
    <property type="evidence" value="ECO:0007669"/>
    <property type="project" value="UniProtKB-KW"/>
</dbReference>